<dbReference type="AlphaFoldDB" id="T0YQQ3"/>
<dbReference type="GO" id="GO:0051536">
    <property type="term" value="F:iron-sulfur cluster binding"/>
    <property type="evidence" value="ECO:0007669"/>
    <property type="project" value="UniProtKB-KW"/>
</dbReference>
<dbReference type="InterPro" id="IPR040086">
    <property type="entry name" value="MJ0683-like"/>
</dbReference>
<evidence type="ECO:0000256" key="3">
    <source>
        <dbReference type="ARBA" id="ARBA00023014"/>
    </source>
</evidence>
<dbReference type="GO" id="GO:0046872">
    <property type="term" value="F:metal ion binding"/>
    <property type="evidence" value="ECO:0007669"/>
    <property type="project" value="UniProtKB-KW"/>
</dbReference>
<dbReference type="EMBL" id="AUZX01013473">
    <property type="protein sequence ID" value="EQD35473.1"/>
    <property type="molecule type" value="Genomic_DNA"/>
</dbReference>
<keyword evidence="3" id="KW-0411">Iron-sulfur</keyword>
<dbReference type="PANTHER" id="PTHR43432">
    <property type="entry name" value="SLR0285 PROTEIN"/>
    <property type="match status" value="1"/>
</dbReference>
<reference evidence="4" key="1">
    <citation type="submission" date="2013-08" db="EMBL/GenBank/DDBJ databases">
        <authorList>
            <person name="Mendez C."/>
            <person name="Richter M."/>
            <person name="Ferrer M."/>
            <person name="Sanchez J."/>
        </authorList>
    </citation>
    <scope>NUCLEOTIDE SEQUENCE</scope>
</reference>
<dbReference type="PANTHER" id="PTHR43432:SF3">
    <property type="entry name" value="SLR0285 PROTEIN"/>
    <property type="match status" value="1"/>
</dbReference>
<sequence>FDIYMEYKDQVRIQVSVATMNHELARIMEPRVASPEARIGIIREAKNIGLTAGIIIAPVMPPLRIRPKLPRTWRRL</sequence>
<proteinExistence type="predicted"/>
<feature type="non-terminal residue" evidence="4">
    <location>
        <position position="1"/>
    </location>
</feature>
<reference evidence="4" key="2">
    <citation type="journal article" date="2014" name="ISME J.">
        <title>Microbial stratification in low pH oxic and suboxic macroscopic growths along an acid mine drainage.</title>
        <authorList>
            <person name="Mendez-Garcia C."/>
            <person name="Mesa V."/>
            <person name="Sprenger R.R."/>
            <person name="Richter M."/>
            <person name="Diez M.S."/>
            <person name="Solano J."/>
            <person name="Bargiela R."/>
            <person name="Golyshina O.V."/>
            <person name="Manteca A."/>
            <person name="Ramos J.L."/>
            <person name="Gallego J.R."/>
            <person name="Llorente I."/>
            <person name="Martins Dos Santos V.A."/>
            <person name="Jensen O.N."/>
            <person name="Pelaez A.I."/>
            <person name="Sanchez J."/>
            <person name="Ferrer M."/>
        </authorList>
    </citation>
    <scope>NUCLEOTIDE SEQUENCE</scope>
</reference>
<accession>T0YQQ3</accession>
<comment type="caution">
    <text evidence="4">The sequence shown here is derived from an EMBL/GenBank/DDBJ whole genome shotgun (WGS) entry which is preliminary data.</text>
</comment>
<evidence type="ECO:0000256" key="1">
    <source>
        <dbReference type="ARBA" id="ARBA00022723"/>
    </source>
</evidence>
<keyword evidence="1" id="KW-0479">Metal-binding</keyword>
<protein>
    <submittedName>
        <fullName evidence="4">Radical SAM domain protein</fullName>
    </submittedName>
</protein>
<name>T0YQQ3_9ZZZZ</name>
<evidence type="ECO:0000256" key="2">
    <source>
        <dbReference type="ARBA" id="ARBA00023004"/>
    </source>
</evidence>
<organism evidence="4">
    <name type="scientific">mine drainage metagenome</name>
    <dbReference type="NCBI Taxonomy" id="410659"/>
    <lineage>
        <taxon>unclassified sequences</taxon>
        <taxon>metagenomes</taxon>
        <taxon>ecological metagenomes</taxon>
    </lineage>
</organism>
<gene>
    <name evidence="4" type="ORF">B1A_18268</name>
</gene>
<dbReference type="Gene3D" id="3.80.30.30">
    <property type="match status" value="1"/>
</dbReference>
<keyword evidence="2" id="KW-0408">Iron</keyword>
<evidence type="ECO:0000313" key="4">
    <source>
        <dbReference type="EMBL" id="EQD35473.1"/>
    </source>
</evidence>